<evidence type="ECO:0000313" key="4">
    <source>
        <dbReference type="EMBL" id="WSA34247.1"/>
    </source>
</evidence>
<feature type="domain" description="DUF11" evidence="2">
    <location>
        <begin position="43"/>
        <end position="164"/>
    </location>
</feature>
<keyword evidence="6" id="KW-1185">Reference proteome</keyword>
<dbReference type="InterPro" id="IPR001434">
    <property type="entry name" value="OmcB-like_DUF11"/>
</dbReference>
<gene>
    <name evidence="3" type="ORF">GA0070608_1359</name>
    <name evidence="4" type="ORF">OIE14_09490</name>
</gene>
<dbReference type="EMBL" id="CP109071">
    <property type="protein sequence ID" value="WSA34247.1"/>
    <property type="molecule type" value="Genomic_DNA"/>
</dbReference>
<reference evidence="3 5" key="1">
    <citation type="submission" date="2016-06" db="EMBL/GenBank/DDBJ databases">
        <authorList>
            <person name="Kjaerup R.B."/>
            <person name="Dalgaard T.S."/>
            <person name="Juul-Madsen H.R."/>
        </authorList>
    </citation>
    <scope>NUCLEOTIDE SEQUENCE [LARGE SCALE GENOMIC DNA]</scope>
    <source>
        <strain evidence="3 5">DSM 43363</strain>
    </source>
</reference>
<evidence type="ECO:0000313" key="3">
    <source>
        <dbReference type="EMBL" id="SCL54613.1"/>
    </source>
</evidence>
<evidence type="ECO:0000313" key="6">
    <source>
        <dbReference type="Proteomes" id="UP001334804"/>
    </source>
</evidence>
<dbReference type="Proteomes" id="UP000199343">
    <property type="component" value="Unassembled WGS sequence"/>
</dbReference>
<dbReference type="STRING" id="47871.GA0070608_1359"/>
<dbReference type="EMBL" id="FMIC01000002">
    <property type="protein sequence ID" value="SCL54613.1"/>
    <property type="molecule type" value="Genomic_DNA"/>
</dbReference>
<feature type="domain" description="DUF11" evidence="2">
    <location>
        <begin position="172"/>
        <end position="297"/>
    </location>
</feature>
<evidence type="ECO:0000259" key="2">
    <source>
        <dbReference type="Pfam" id="PF01345"/>
    </source>
</evidence>
<keyword evidence="1" id="KW-0732">Signal</keyword>
<dbReference type="InterPro" id="IPR006311">
    <property type="entry name" value="TAT_signal"/>
</dbReference>
<dbReference type="Pfam" id="PF01345">
    <property type="entry name" value="DUF11"/>
    <property type="match status" value="2"/>
</dbReference>
<feature type="signal peptide" evidence="1">
    <location>
        <begin position="1"/>
        <end position="37"/>
    </location>
</feature>
<reference evidence="4 6" key="2">
    <citation type="submission" date="2022-10" db="EMBL/GenBank/DDBJ databases">
        <title>The complete genomes of actinobacterial strains from the NBC collection.</title>
        <authorList>
            <person name="Joergensen T.S."/>
            <person name="Alvarez Arevalo M."/>
            <person name="Sterndorff E.B."/>
            <person name="Faurdal D."/>
            <person name="Vuksanovic O."/>
            <person name="Mourched A.-S."/>
            <person name="Charusanti P."/>
            <person name="Shaw S."/>
            <person name="Blin K."/>
            <person name="Weber T."/>
        </authorList>
    </citation>
    <scope>NUCLEOTIDE SEQUENCE [LARGE SCALE GENOMIC DNA]</scope>
    <source>
        <strain evidence="4 6">NBC 01809</strain>
    </source>
</reference>
<feature type="chain" id="PRO_5008747809" evidence="1">
    <location>
        <begin position="38"/>
        <end position="421"/>
    </location>
</feature>
<dbReference type="RefSeq" id="WP_091623498.1">
    <property type="nucleotide sequence ID" value="NZ_CP109071.1"/>
</dbReference>
<proteinExistence type="predicted"/>
<name>A0A1C6UL77_9ACTN</name>
<dbReference type="Proteomes" id="UP001334804">
    <property type="component" value="Chromosome"/>
</dbReference>
<dbReference type="PROSITE" id="PS51318">
    <property type="entry name" value="TAT"/>
    <property type="match status" value="1"/>
</dbReference>
<dbReference type="AlphaFoldDB" id="A0A1C6UL77"/>
<evidence type="ECO:0000256" key="1">
    <source>
        <dbReference type="SAM" id="SignalP"/>
    </source>
</evidence>
<dbReference type="Gene3D" id="2.60.40.10">
    <property type="entry name" value="Immunoglobulins"/>
    <property type="match status" value="3"/>
</dbReference>
<dbReference type="InterPro" id="IPR013783">
    <property type="entry name" value="Ig-like_fold"/>
</dbReference>
<organism evidence="3 5">
    <name type="scientific">Micromonospora peucetia</name>
    <dbReference type="NCBI Taxonomy" id="47871"/>
    <lineage>
        <taxon>Bacteria</taxon>
        <taxon>Bacillati</taxon>
        <taxon>Actinomycetota</taxon>
        <taxon>Actinomycetes</taxon>
        <taxon>Micromonosporales</taxon>
        <taxon>Micromonosporaceae</taxon>
        <taxon>Micromonospora</taxon>
    </lineage>
</organism>
<accession>A0A1C6UL77</accession>
<dbReference type="GO" id="GO:0005975">
    <property type="term" value="P:carbohydrate metabolic process"/>
    <property type="evidence" value="ECO:0007669"/>
    <property type="project" value="UniProtKB-ARBA"/>
</dbReference>
<protein>
    <submittedName>
        <fullName evidence="3">Conserved repeat domain-containing protein</fullName>
    </submittedName>
    <submittedName>
        <fullName evidence="4">DUF11 domain-containing protein</fullName>
    </submittedName>
</protein>
<evidence type="ECO:0000313" key="5">
    <source>
        <dbReference type="Proteomes" id="UP000199343"/>
    </source>
</evidence>
<sequence length="421" mass="43812">MSVQLRSTRQHLLRSGLAIGALAAVGTGLLPAAPAVAAPARADLVVAISVDPVEVPASGGSSNLTLDLRNSGTKASQDVTVAFTLPAGAWFFTDGFVIPPSWNCDLLGTATCTHAPLAAGEVADTLAIPFGMPAGTAGDTLTVTATASTGMESSTANNTGQATLRYIPSTVDLDVVPAVTTQQLLPNEQAQLVTSVRNTGNSPSGDVTVTTPVPTGMRGWETYNEGWDCAFGDGVADGRTGWRCVHGPLQPNQTSEPLTFAANLTDVTAGDVVTIEATASTTSTETTLDNNTARDTVTVEQGAVVRGIVWVDSNRNGVRDATEGGAPVGNGGIDHLELIPQTPGQPGYTVTVNPDGTYVAYARSGTYRVEFYVQDPHEFIDSVDSDLIYHWNETGGYNNYGYTDWFTVATGDQVTLDAGVN</sequence>
<dbReference type="OrthoDB" id="3386021at2"/>